<dbReference type="PROSITE" id="PS50202">
    <property type="entry name" value="MSP"/>
    <property type="match status" value="1"/>
</dbReference>
<keyword evidence="5 7" id="KW-0472">Membrane</keyword>
<evidence type="ECO:0000256" key="2">
    <source>
        <dbReference type="ARBA" id="ARBA00008932"/>
    </source>
</evidence>
<dbReference type="PANTHER" id="PTHR10809">
    <property type="entry name" value="VESICLE-ASSOCIATED MEMBRANE PROTEIN-ASSOCIATED PROTEIN"/>
    <property type="match status" value="1"/>
</dbReference>
<keyword evidence="10" id="KW-1185">Reference proteome</keyword>
<dbReference type="OrthoDB" id="264603at2759"/>
<dbReference type="GO" id="GO:0033149">
    <property type="term" value="F:FFAT motif binding"/>
    <property type="evidence" value="ECO:0007669"/>
    <property type="project" value="TreeGrafter"/>
</dbReference>
<reference evidence="10" key="1">
    <citation type="submission" date="2015-10" db="EMBL/GenBank/DDBJ databases">
        <authorList>
            <person name="Devillers H."/>
        </authorList>
    </citation>
    <scope>NUCLEOTIDE SEQUENCE [LARGE SCALE GENOMIC DNA]</scope>
</reference>
<gene>
    <name evidence="9" type="ORF">LAQU0_S03e04302g</name>
</gene>
<dbReference type="PIRSF" id="PIRSF019693">
    <property type="entry name" value="VAMP-associated"/>
    <property type="match status" value="1"/>
</dbReference>
<dbReference type="Pfam" id="PF00635">
    <property type="entry name" value="Motile_Sperm"/>
    <property type="match status" value="1"/>
</dbReference>
<proteinExistence type="inferred from homology"/>
<dbReference type="Gene3D" id="2.60.40.10">
    <property type="entry name" value="Immunoglobulins"/>
    <property type="match status" value="1"/>
</dbReference>
<keyword evidence="4 7" id="KW-1133">Transmembrane helix</keyword>
<dbReference type="PANTHER" id="PTHR10809:SF6">
    <property type="entry name" value="AT11025P-RELATED"/>
    <property type="match status" value="1"/>
</dbReference>
<dbReference type="EMBL" id="LN890565">
    <property type="protein sequence ID" value="CUS21513.1"/>
    <property type="molecule type" value="Genomic_DNA"/>
</dbReference>
<comment type="similarity">
    <text evidence="2">Belongs to the VAMP-associated protein (VAP) (TC 9.B.17) family.</text>
</comment>
<evidence type="ECO:0000313" key="10">
    <source>
        <dbReference type="Proteomes" id="UP000236544"/>
    </source>
</evidence>
<dbReference type="InterPro" id="IPR013783">
    <property type="entry name" value="Ig-like_fold"/>
</dbReference>
<comment type="subcellular location">
    <subcellularLocation>
        <location evidence="1">Membrane</location>
        <topology evidence="1">Single-pass type IV membrane protein</topology>
    </subcellularLocation>
</comment>
<keyword evidence="3 7" id="KW-0812">Transmembrane</keyword>
<evidence type="ECO:0000256" key="7">
    <source>
        <dbReference type="SAM" id="Phobius"/>
    </source>
</evidence>
<dbReference type="InterPro" id="IPR016763">
    <property type="entry name" value="VAP"/>
</dbReference>
<dbReference type="GO" id="GO:0005789">
    <property type="term" value="C:endoplasmic reticulum membrane"/>
    <property type="evidence" value="ECO:0007669"/>
    <property type="project" value="InterPro"/>
</dbReference>
<evidence type="ECO:0000259" key="8">
    <source>
        <dbReference type="PROSITE" id="PS50202"/>
    </source>
</evidence>
<evidence type="ECO:0000313" key="9">
    <source>
        <dbReference type="EMBL" id="CUS21513.1"/>
    </source>
</evidence>
<dbReference type="GO" id="GO:0090158">
    <property type="term" value="P:endoplasmic reticulum membrane organization"/>
    <property type="evidence" value="ECO:0007669"/>
    <property type="project" value="TreeGrafter"/>
</dbReference>
<accession>A0A0P1KQA8</accession>
<dbReference type="InterPro" id="IPR000535">
    <property type="entry name" value="MSP_dom"/>
</dbReference>
<dbReference type="SUPFAM" id="SSF49354">
    <property type="entry name" value="PapD-like"/>
    <property type="match status" value="1"/>
</dbReference>
<evidence type="ECO:0000256" key="4">
    <source>
        <dbReference type="ARBA" id="ARBA00022989"/>
    </source>
</evidence>
<organism evidence="9 10">
    <name type="scientific">Lachancea quebecensis</name>
    <dbReference type="NCBI Taxonomy" id="1654605"/>
    <lineage>
        <taxon>Eukaryota</taxon>
        <taxon>Fungi</taxon>
        <taxon>Dikarya</taxon>
        <taxon>Ascomycota</taxon>
        <taxon>Saccharomycotina</taxon>
        <taxon>Saccharomycetes</taxon>
        <taxon>Saccharomycetales</taxon>
        <taxon>Saccharomycetaceae</taxon>
        <taxon>Lachancea</taxon>
    </lineage>
</organism>
<sequence length="250" mass="26347">MIEIKPSVLEYKPPLTAQATEYVTVTNNTDQAVAFKVKTTAPKFYCVRPNAALVAPGEQVQVQVILLGLAEEPAPDFKCKDKFLVITLPAPYDLGASSVTEAWPQLESEFKQHAVSKKIKVKYLLGDEAPAQTSESSAAAKKEEPVGAKAVAGTRSAPQAEEPQETKAVTLKPEEPAQKPASGAVQEDIKSEAVPEAEPVSKAAAASTTAAAAAGGASETHVTQKQEAAINPAIIVLVLVIALVLGWKFH</sequence>
<dbReference type="GO" id="GO:0005886">
    <property type="term" value="C:plasma membrane"/>
    <property type="evidence" value="ECO:0007669"/>
    <property type="project" value="TreeGrafter"/>
</dbReference>
<name>A0A0P1KQA8_9SACH</name>
<dbReference type="InterPro" id="IPR008962">
    <property type="entry name" value="PapD-like_sf"/>
</dbReference>
<feature type="transmembrane region" description="Helical" evidence="7">
    <location>
        <begin position="228"/>
        <end position="247"/>
    </location>
</feature>
<protein>
    <submittedName>
        <fullName evidence="9">LAQU0S03e04302g1_1</fullName>
    </submittedName>
</protein>
<dbReference type="AlphaFoldDB" id="A0A0P1KQA8"/>
<dbReference type="GO" id="GO:0061817">
    <property type="term" value="P:endoplasmic reticulum-plasma membrane tethering"/>
    <property type="evidence" value="ECO:0007669"/>
    <property type="project" value="TreeGrafter"/>
</dbReference>
<feature type="region of interest" description="Disordered" evidence="6">
    <location>
        <begin position="131"/>
        <end position="202"/>
    </location>
</feature>
<evidence type="ECO:0000256" key="1">
    <source>
        <dbReference type="ARBA" id="ARBA00004211"/>
    </source>
</evidence>
<feature type="domain" description="MSP" evidence="8">
    <location>
        <begin position="1"/>
        <end position="124"/>
    </location>
</feature>
<evidence type="ECO:0000256" key="6">
    <source>
        <dbReference type="SAM" id="MobiDB-lite"/>
    </source>
</evidence>
<dbReference type="Proteomes" id="UP000236544">
    <property type="component" value="Unassembled WGS sequence"/>
</dbReference>
<evidence type="ECO:0000256" key="3">
    <source>
        <dbReference type="ARBA" id="ARBA00022692"/>
    </source>
</evidence>
<evidence type="ECO:0000256" key="5">
    <source>
        <dbReference type="ARBA" id="ARBA00023136"/>
    </source>
</evidence>